<sequence length="136" mass="14961">MAAGNSMISSVGKRFLTQILRVRAADSTHHHLLSSSPGATVTAFRRDVHTSVYDKNIDDQVRPTVVPDDAIESPSDNYWSPHPHTGVFGPTAEHPEEGKHTQSLNEGGNTVLEQQAWFRPLENVEKPHEEASITGQ</sequence>
<keyword evidence="2" id="KW-0031">Aminopeptidase</keyword>
<evidence type="ECO:0000313" key="2">
    <source>
        <dbReference type="EMBL" id="KAF5198689.1"/>
    </source>
</evidence>
<evidence type="ECO:0000313" key="3">
    <source>
        <dbReference type="Proteomes" id="UP000554482"/>
    </source>
</evidence>
<comment type="caution">
    <text evidence="2">The sequence shown here is derived from an EMBL/GenBank/DDBJ whole genome shotgun (WGS) entry which is preliminary data.</text>
</comment>
<keyword evidence="3" id="KW-1185">Reference proteome</keyword>
<reference evidence="2 3" key="1">
    <citation type="submission" date="2020-06" db="EMBL/GenBank/DDBJ databases">
        <title>Transcriptomic and genomic resources for Thalictrum thalictroides and T. hernandezii: Facilitating candidate gene discovery in an emerging model plant lineage.</title>
        <authorList>
            <person name="Arias T."/>
            <person name="Riano-Pachon D.M."/>
            <person name="Di Stilio V.S."/>
        </authorList>
    </citation>
    <scope>NUCLEOTIDE SEQUENCE [LARGE SCALE GENOMIC DNA]</scope>
    <source>
        <strain evidence="3">cv. WT478/WT964</strain>
        <tissue evidence="2">Leaves</tissue>
    </source>
</reference>
<protein>
    <submittedName>
        <fullName evidence="2">Xaa-pro aminopeptidase</fullName>
    </submittedName>
</protein>
<organism evidence="2 3">
    <name type="scientific">Thalictrum thalictroides</name>
    <name type="common">Rue-anemone</name>
    <name type="synonym">Anemone thalictroides</name>
    <dbReference type="NCBI Taxonomy" id="46969"/>
    <lineage>
        <taxon>Eukaryota</taxon>
        <taxon>Viridiplantae</taxon>
        <taxon>Streptophyta</taxon>
        <taxon>Embryophyta</taxon>
        <taxon>Tracheophyta</taxon>
        <taxon>Spermatophyta</taxon>
        <taxon>Magnoliopsida</taxon>
        <taxon>Ranunculales</taxon>
        <taxon>Ranunculaceae</taxon>
        <taxon>Thalictroideae</taxon>
        <taxon>Thalictrum</taxon>
    </lineage>
</organism>
<accession>A0A7J6WMU4</accession>
<dbReference type="GO" id="GO:0004177">
    <property type="term" value="F:aminopeptidase activity"/>
    <property type="evidence" value="ECO:0007669"/>
    <property type="project" value="UniProtKB-KW"/>
</dbReference>
<name>A0A7J6WMU4_THATH</name>
<evidence type="ECO:0000256" key="1">
    <source>
        <dbReference type="SAM" id="MobiDB-lite"/>
    </source>
</evidence>
<dbReference type="OrthoDB" id="606645at2759"/>
<proteinExistence type="predicted"/>
<dbReference type="AlphaFoldDB" id="A0A7J6WMU4"/>
<dbReference type="PANTHER" id="PTHR35122:SF2">
    <property type="entry name" value="OS04G0598000 PROTEIN"/>
    <property type="match status" value="1"/>
</dbReference>
<dbReference type="Proteomes" id="UP000554482">
    <property type="component" value="Unassembled WGS sequence"/>
</dbReference>
<dbReference type="PANTHER" id="PTHR35122">
    <property type="entry name" value="OSJNBA0093F12.14 PROTEIN"/>
    <property type="match status" value="1"/>
</dbReference>
<feature type="region of interest" description="Disordered" evidence="1">
    <location>
        <begin position="59"/>
        <end position="107"/>
    </location>
</feature>
<dbReference type="EMBL" id="JABWDY010012959">
    <property type="protein sequence ID" value="KAF5198689.1"/>
    <property type="molecule type" value="Genomic_DNA"/>
</dbReference>
<keyword evidence="2" id="KW-0378">Hydrolase</keyword>
<dbReference type="Pfam" id="PF22272">
    <property type="entry name" value="LEA_3b"/>
    <property type="match status" value="1"/>
</dbReference>
<keyword evidence="2" id="KW-0645">Protease</keyword>
<gene>
    <name evidence="2" type="ORF">FRX31_011724</name>
</gene>
<dbReference type="InterPro" id="IPR039291">
    <property type="entry name" value="At5g17165-like"/>
</dbReference>